<dbReference type="SUPFAM" id="SSF55073">
    <property type="entry name" value="Nucleotide cyclase"/>
    <property type="match status" value="1"/>
</dbReference>
<evidence type="ECO:0000259" key="2">
    <source>
        <dbReference type="PROSITE" id="PS50125"/>
    </source>
</evidence>
<dbReference type="EMBL" id="BAABRI010000017">
    <property type="protein sequence ID" value="GAA5483782.1"/>
    <property type="molecule type" value="Genomic_DNA"/>
</dbReference>
<evidence type="ECO:0000313" key="3">
    <source>
        <dbReference type="EMBL" id="GAA5483782.1"/>
    </source>
</evidence>
<proteinExistence type="predicted"/>
<evidence type="ECO:0000313" key="4">
    <source>
        <dbReference type="Proteomes" id="UP001476282"/>
    </source>
</evidence>
<dbReference type="CDD" id="cd07302">
    <property type="entry name" value="CHD"/>
    <property type="match status" value="1"/>
</dbReference>
<dbReference type="Gene3D" id="3.30.70.1230">
    <property type="entry name" value="Nucleotide cyclase"/>
    <property type="match status" value="1"/>
</dbReference>
<keyword evidence="1" id="KW-0472">Membrane</keyword>
<accession>A0ABP9UST7</accession>
<feature type="domain" description="Guanylate cyclase" evidence="2">
    <location>
        <begin position="442"/>
        <end position="576"/>
    </location>
</feature>
<feature type="transmembrane region" description="Helical" evidence="1">
    <location>
        <begin position="375"/>
        <end position="398"/>
    </location>
</feature>
<dbReference type="InterPro" id="IPR001054">
    <property type="entry name" value="A/G_cyclase"/>
</dbReference>
<dbReference type="InterPro" id="IPR029787">
    <property type="entry name" value="Nucleotide_cyclase"/>
</dbReference>
<feature type="transmembrane region" description="Helical" evidence="1">
    <location>
        <begin position="351"/>
        <end position="369"/>
    </location>
</feature>
<dbReference type="Proteomes" id="UP001476282">
    <property type="component" value="Unassembled WGS sequence"/>
</dbReference>
<keyword evidence="1" id="KW-0812">Transmembrane</keyword>
<dbReference type="PROSITE" id="PS50125">
    <property type="entry name" value="GUANYLATE_CYCLASE_2"/>
    <property type="match status" value="1"/>
</dbReference>
<keyword evidence="1" id="KW-1133">Transmembrane helix</keyword>
<dbReference type="Pfam" id="PF00211">
    <property type="entry name" value="Guanylate_cyc"/>
    <property type="match status" value="1"/>
</dbReference>
<dbReference type="Pfam" id="PF05226">
    <property type="entry name" value="CHASE2"/>
    <property type="match status" value="1"/>
</dbReference>
<name>A0ABP9UST7_9BACT</name>
<dbReference type="InterPro" id="IPR007890">
    <property type="entry name" value="CHASE2"/>
</dbReference>
<comment type="caution">
    <text evidence="3">The sequence shown here is derived from an EMBL/GenBank/DDBJ whole genome shotgun (WGS) entry which is preliminary data.</text>
</comment>
<dbReference type="SMART" id="SM00044">
    <property type="entry name" value="CYCc"/>
    <property type="match status" value="1"/>
</dbReference>
<keyword evidence="4" id="KW-1185">Reference proteome</keyword>
<dbReference type="PANTHER" id="PTHR43081">
    <property type="entry name" value="ADENYLATE CYCLASE, TERMINAL-DIFFERENTIATION SPECIFIC-RELATED"/>
    <property type="match status" value="1"/>
</dbReference>
<organism evidence="3 4">
    <name type="scientific">Haloferula sargassicola</name>
    <dbReference type="NCBI Taxonomy" id="490096"/>
    <lineage>
        <taxon>Bacteria</taxon>
        <taxon>Pseudomonadati</taxon>
        <taxon>Verrucomicrobiota</taxon>
        <taxon>Verrucomicrobiia</taxon>
        <taxon>Verrucomicrobiales</taxon>
        <taxon>Verrucomicrobiaceae</taxon>
        <taxon>Haloferula</taxon>
    </lineage>
</organism>
<evidence type="ECO:0000256" key="1">
    <source>
        <dbReference type="SAM" id="Phobius"/>
    </source>
</evidence>
<dbReference type="RefSeq" id="WP_353567887.1">
    <property type="nucleotide sequence ID" value="NZ_BAABRI010000017.1"/>
</dbReference>
<gene>
    <name evidence="3" type="ORF">Hsar01_03016</name>
</gene>
<dbReference type="PANTHER" id="PTHR43081:SF1">
    <property type="entry name" value="ADENYLATE CYCLASE, TERMINAL-DIFFERENTIATION SPECIFIC"/>
    <property type="match status" value="1"/>
</dbReference>
<feature type="transmembrane region" description="Helical" evidence="1">
    <location>
        <begin position="323"/>
        <end position="344"/>
    </location>
</feature>
<dbReference type="SMART" id="SM01080">
    <property type="entry name" value="CHASE2"/>
    <property type="match status" value="1"/>
</dbReference>
<sequence>MTRTLPRRGHAFSGALTALAAVGLVALLTLAGPGERWIRRSDRALWDAFMRFSGGPPERQDLVLLGLDEATLSLDGLSEEEITAQPVLGMMRERFPWDRRVWAAVIDRLADAGVKAIVLDFVFGEGSDPVADDALAAAIERHKDRVILTSAFSMVGQGSGVTLTEPYDLFLGESYDVRVGYANFPIDPDDNLCRVARYTTTLGTEDGHPQPGEPEFRSLAAEIIDAMGGEVPAGEHGLRFAVREHSGAMEVYAPRSLYEIFVDRLWRANYDEGRSLAGKVVMIGPVAPRFQDIKPSPVGPLSGPQLHLQAVACGLASAWITPVGSPTAVLLGMGALGAAIAGFVRRPMAAVALLGAAALALSGVAWLVFARESVAVAVTGGLAASAAAGATGLGWRFAREQLDKRRLMGQFRRFVSRDVADQLVADPERWRLIAAGRQRTVAVLFSDVRGFTTRCEGTEPALLVRQLNEYLTAMVTIVFRHGGTLDKFIGDAVMAHCGALEDGDPADFARAVVAMARDMQGELEKLNTRWRDEGLEPMTIGIGLHVGEVTAGEIGSEQRTEFGVLGDAVNLASRLEGLCKTFDCGLVVSEPVAEAASDVPWIDLGLIRVKGRQEGVRLFAEGDPAHIQAALAKLPVEADGMRTMRSK</sequence>
<dbReference type="InterPro" id="IPR050697">
    <property type="entry name" value="Adenylyl/Guanylyl_Cyclase_3/4"/>
</dbReference>
<reference evidence="3 4" key="1">
    <citation type="submission" date="2024-02" db="EMBL/GenBank/DDBJ databases">
        <title>Haloferula sargassicola NBRC 104335.</title>
        <authorList>
            <person name="Ichikawa N."/>
            <person name="Katano-Makiyama Y."/>
            <person name="Hidaka K."/>
        </authorList>
    </citation>
    <scope>NUCLEOTIDE SEQUENCE [LARGE SCALE GENOMIC DNA]</scope>
    <source>
        <strain evidence="3 4">NBRC 104335</strain>
    </source>
</reference>
<protein>
    <recommendedName>
        <fullName evidence="2">Guanylate cyclase domain-containing protein</fullName>
    </recommendedName>
</protein>